<evidence type="ECO:0000256" key="1">
    <source>
        <dbReference type="SAM" id="Phobius"/>
    </source>
</evidence>
<proteinExistence type="predicted"/>
<keyword evidence="1" id="KW-1133">Transmembrane helix</keyword>
<dbReference type="Proteomes" id="UP001437386">
    <property type="component" value="Segment"/>
</dbReference>
<keyword evidence="1" id="KW-0472">Membrane</keyword>
<evidence type="ECO:0000313" key="3">
    <source>
        <dbReference type="Proteomes" id="UP001437386"/>
    </source>
</evidence>
<reference evidence="2 3" key="1">
    <citation type="submission" date="2024-04" db="EMBL/GenBank/DDBJ databases">
        <authorList>
            <person name="Wojcicki M."/>
            <person name="Srednicka P."/>
            <person name="Shymialevich D."/>
            <person name="Sokolowska B."/>
        </authorList>
    </citation>
    <scope>NUCLEOTIDE SEQUENCE [LARGE SCALE GENOMIC DNA]</scope>
</reference>
<keyword evidence="3" id="KW-1185">Reference proteome</keyword>
<accession>A0AAX4Q4U4</accession>
<evidence type="ECO:0000313" key="2">
    <source>
        <dbReference type="EMBL" id="XAG95841.1"/>
    </source>
</evidence>
<sequence length="32" mass="3675">MTIETLFIIFGSVISFACFLLVAFTIYERLES</sequence>
<protein>
    <submittedName>
        <fullName evidence="2">Uncharacterized protein</fullName>
    </submittedName>
</protein>
<dbReference type="EMBL" id="PP579741">
    <property type="protein sequence ID" value="XAG95841.1"/>
    <property type="molecule type" value="Genomic_DNA"/>
</dbReference>
<organism evidence="2 3">
    <name type="scientific">Enterobacter phage KKP_3711</name>
    <dbReference type="NCBI Taxonomy" id="3109398"/>
    <lineage>
        <taxon>Viruses</taxon>
        <taxon>Duplodnaviria</taxon>
        <taxon>Heunggongvirae</taxon>
        <taxon>Uroviricota</taxon>
        <taxon>Caudoviricetes</taxon>
        <taxon>Demerecviridae</taxon>
        <taxon>Markadamsvirinae</taxon>
    </lineage>
</organism>
<keyword evidence="1" id="KW-0812">Transmembrane</keyword>
<feature type="transmembrane region" description="Helical" evidence="1">
    <location>
        <begin position="6"/>
        <end position="27"/>
    </location>
</feature>
<name>A0AAX4Q4U4_9CAUD</name>
<gene>
    <name evidence="2" type="ORF">U7154_000074</name>
</gene>